<dbReference type="PANTHER" id="PTHR43364:SF1">
    <property type="entry name" value="OXIDOREDUCTASE YDHF"/>
    <property type="match status" value="1"/>
</dbReference>
<keyword evidence="3" id="KW-1185">Reference proteome</keyword>
<proteinExistence type="predicted"/>
<reference evidence="2 3" key="1">
    <citation type="submission" date="2014-06" db="EMBL/GenBank/DDBJ databases">
        <title>Whole Genome Sequences of Three Symbiotic Endozoicomonas Bacteria.</title>
        <authorList>
            <person name="Neave M.J."/>
            <person name="Apprill A."/>
            <person name="Voolstra C.R."/>
        </authorList>
    </citation>
    <scope>NUCLEOTIDE SEQUENCE [LARGE SCALE GENOMIC DNA]</scope>
    <source>
        <strain evidence="2 3">DSM 25634</strain>
    </source>
</reference>
<accession>A0A081NGP9</accession>
<organism evidence="2 3">
    <name type="scientific">Endozoicomonas numazuensis</name>
    <dbReference type="NCBI Taxonomy" id="1137799"/>
    <lineage>
        <taxon>Bacteria</taxon>
        <taxon>Pseudomonadati</taxon>
        <taxon>Pseudomonadota</taxon>
        <taxon>Gammaproteobacteria</taxon>
        <taxon>Oceanospirillales</taxon>
        <taxon>Endozoicomonadaceae</taxon>
        <taxon>Endozoicomonas</taxon>
    </lineage>
</organism>
<dbReference type="AlphaFoldDB" id="A0A081NGP9"/>
<dbReference type="Gene3D" id="3.20.20.100">
    <property type="entry name" value="NADP-dependent oxidoreductase domain"/>
    <property type="match status" value="1"/>
</dbReference>
<feature type="domain" description="NADP-dependent oxidoreductase" evidence="1">
    <location>
        <begin position="15"/>
        <end position="312"/>
    </location>
</feature>
<dbReference type="STRING" id="1137799.GZ78_18005"/>
<dbReference type="InterPro" id="IPR036812">
    <property type="entry name" value="NAD(P)_OxRdtase_dom_sf"/>
</dbReference>
<gene>
    <name evidence="2" type="ORF">GZ78_18005</name>
</gene>
<protein>
    <submittedName>
        <fullName evidence="2">Aldo/keto reductase</fullName>
    </submittedName>
</protein>
<dbReference type="InterPro" id="IPR023210">
    <property type="entry name" value="NADP_OxRdtase_dom"/>
</dbReference>
<dbReference type="eggNOG" id="COG4989">
    <property type="taxonomic scope" value="Bacteria"/>
</dbReference>
<dbReference type="InterPro" id="IPR050523">
    <property type="entry name" value="AKR_Detox_Biosynth"/>
</dbReference>
<dbReference type="CDD" id="cd19092">
    <property type="entry name" value="AKR_BsYcsN_EcYdhF-like"/>
    <property type="match status" value="1"/>
</dbReference>
<name>A0A081NGP9_9GAMM</name>
<dbReference type="OrthoDB" id="9768793at2"/>
<dbReference type="RefSeq" id="WP_034838100.1">
    <property type="nucleotide sequence ID" value="NZ_JOKH01000003.1"/>
</dbReference>
<dbReference type="Proteomes" id="UP000028073">
    <property type="component" value="Unassembled WGS sequence"/>
</dbReference>
<evidence type="ECO:0000259" key="1">
    <source>
        <dbReference type="Pfam" id="PF00248"/>
    </source>
</evidence>
<evidence type="ECO:0000313" key="3">
    <source>
        <dbReference type="Proteomes" id="UP000028073"/>
    </source>
</evidence>
<dbReference type="Pfam" id="PF00248">
    <property type="entry name" value="Aldo_ket_red"/>
    <property type="match status" value="1"/>
</dbReference>
<evidence type="ECO:0000313" key="2">
    <source>
        <dbReference type="EMBL" id="KEQ17622.1"/>
    </source>
</evidence>
<comment type="caution">
    <text evidence="2">The sequence shown here is derived from an EMBL/GenBank/DDBJ whole genome shotgun (WGS) entry which is preliminary data.</text>
</comment>
<dbReference type="GO" id="GO:0005829">
    <property type="term" value="C:cytosol"/>
    <property type="evidence" value="ECO:0007669"/>
    <property type="project" value="TreeGrafter"/>
</dbReference>
<dbReference type="EMBL" id="JOKH01000003">
    <property type="protein sequence ID" value="KEQ17622.1"/>
    <property type="molecule type" value="Genomic_DNA"/>
</dbReference>
<dbReference type="PANTHER" id="PTHR43364">
    <property type="entry name" value="NADH-SPECIFIC METHYLGLYOXAL REDUCTASE-RELATED"/>
    <property type="match status" value="1"/>
</dbReference>
<sequence length="323" mass="36391">MNRFPLQIHTPKASRLIYGCMGLGGEWNSNPITDQDYTLAHKAVNTALECGINFFDHADIYTMGKAEQAFSTVLKAEPKLRKDLIIQSKCGIRFADEKSPARYDLSPQWIEFSVDGILERLGTEYLDILLLHRPDPLMEPDLIAEAFTRLYDSGKVRHFGVSNMNQHQITYLHSCIEQPLITNQLPLSLGRCDFVDDGVLVAMNESADTGFTPGMVDYCRKHNVQLQAWGCLDQGLFTGKDISHQPESVKATARLVAEMAETYQTSREAIVLAWLMRHPASIQPVIGTTHEDRIRGCSQAMAINMSREDWYKLYIASRGQPLP</sequence>
<dbReference type="SUPFAM" id="SSF51430">
    <property type="entry name" value="NAD(P)-linked oxidoreductase"/>
    <property type="match status" value="1"/>
</dbReference>